<keyword evidence="17" id="KW-1185">Reference proteome</keyword>
<dbReference type="Gene3D" id="2.30.42.10">
    <property type="match status" value="4"/>
</dbReference>
<feature type="compositionally biased region" description="Low complexity" evidence="14">
    <location>
        <begin position="1876"/>
        <end position="1886"/>
    </location>
</feature>
<dbReference type="InterPro" id="IPR055414">
    <property type="entry name" value="LRR_R13L4/SHOC2-like"/>
</dbReference>
<evidence type="ECO:0000256" key="10">
    <source>
        <dbReference type="ARBA" id="ARBA00022782"/>
    </source>
</evidence>
<organism evidence="16 17">
    <name type="scientific">Nasonia vitripennis</name>
    <name type="common">Parasitic wasp</name>
    <dbReference type="NCBI Taxonomy" id="7425"/>
    <lineage>
        <taxon>Eukaryota</taxon>
        <taxon>Metazoa</taxon>
        <taxon>Ecdysozoa</taxon>
        <taxon>Arthropoda</taxon>
        <taxon>Hexapoda</taxon>
        <taxon>Insecta</taxon>
        <taxon>Pterygota</taxon>
        <taxon>Neoptera</taxon>
        <taxon>Endopterygota</taxon>
        <taxon>Hymenoptera</taxon>
        <taxon>Apocrita</taxon>
        <taxon>Proctotrupomorpha</taxon>
        <taxon>Chalcidoidea</taxon>
        <taxon>Pteromalidae</taxon>
        <taxon>Pteromalinae</taxon>
        <taxon>Nasonia</taxon>
    </lineage>
</organism>
<reference evidence="16" key="1">
    <citation type="submission" date="2021-01" db="UniProtKB">
        <authorList>
            <consortium name="EnsemblMetazoa"/>
        </authorList>
    </citation>
    <scope>IDENTIFICATION</scope>
</reference>
<feature type="compositionally biased region" description="Acidic residues" evidence="14">
    <location>
        <begin position="1571"/>
        <end position="1584"/>
    </location>
</feature>
<feature type="region of interest" description="Disordered" evidence="14">
    <location>
        <begin position="1686"/>
        <end position="1705"/>
    </location>
</feature>
<dbReference type="GO" id="GO:0045211">
    <property type="term" value="C:postsynaptic membrane"/>
    <property type="evidence" value="ECO:0007669"/>
    <property type="project" value="TreeGrafter"/>
</dbReference>
<dbReference type="InterPro" id="IPR001611">
    <property type="entry name" value="Leu-rich_rpt"/>
</dbReference>
<keyword evidence="10" id="KW-0221">Differentiation</keyword>
<protein>
    <recommendedName>
        <fullName evidence="15">PDZ domain-containing protein</fullName>
    </recommendedName>
</protein>
<dbReference type="GO" id="GO:0030154">
    <property type="term" value="P:cell differentiation"/>
    <property type="evidence" value="ECO:0007669"/>
    <property type="project" value="UniProtKB-KW"/>
</dbReference>
<keyword evidence="8" id="KW-0433">Leucine-rich repeat</keyword>
<feature type="region of interest" description="Disordered" evidence="14">
    <location>
        <begin position="1485"/>
        <end position="1536"/>
    </location>
</feature>
<dbReference type="RefSeq" id="XP_032455635.1">
    <property type="nucleotide sequence ID" value="XM_032599744.1"/>
</dbReference>
<dbReference type="GO" id="GO:0098887">
    <property type="term" value="P:neurotransmitter receptor transport, endosome to postsynaptic membrane"/>
    <property type="evidence" value="ECO:0007669"/>
    <property type="project" value="TreeGrafter"/>
</dbReference>
<dbReference type="CDD" id="cd06701">
    <property type="entry name" value="PDZ4_Scribble-like"/>
    <property type="match status" value="1"/>
</dbReference>
<evidence type="ECO:0000256" key="5">
    <source>
        <dbReference type="ARBA" id="ARBA00022475"/>
    </source>
</evidence>
<dbReference type="Pfam" id="PF23598">
    <property type="entry name" value="LRR_14"/>
    <property type="match status" value="1"/>
</dbReference>
<dbReference type="GO" id="GO:0098968">
    <property type="term" value="P:neurotransmitter receptor transport postsynaptic membrane to endosome"/>
    <property type="evidence" value="ECO:0007669"/>
    <property type="project" value="TreeGrafter"/>
</dbReference>
<dbReference type="GO" id="GO:0005912">
    <property type="term" value="C:adherens junction"/>
    <property type="evidence" value="ECO:0007669"/>
    <property type="project" value="TreeGrafter"/>
</dbReference>
<evidence type="ECO:0000256" key="3">
    <source>
        <dbReference type="ARBA" id="ARBA00004496"/>
    </source>
</evidence>
<dbReference type="CDD" id="cd06702">
    <property type="entry name" value="PDZ3_Scribble-like"/>
    <property type="match status" value="1"/>
</dbReference>
<accession>A0A7M7TDJ2</accession>
<dbReference type="EnsemblMetazoa" id="XM_032599744">
    <property type="protein sequence ID" value="XP_032455635"/>
    <property type="gene ID" value="LOC100119411"/>
</dbReference>
<feature type="region of interest" description="Disordered" evidence="14">
    <location>
        <begin position="1056"/>
        <end position="1154"/>
    </location>
</feature>
<dbReference type="FunFam" id="3.80.10.10:FF:000076">
    <property type="entry name" value="protein lap4 isoform X23"/>
    <property type="match status" value="1"/>
</dbReference>
<feature type="domain" description="PDZ" evidence="15">
    <location>
        <begin position="914"/>
        <end position="1002"/>
    </location>
</feature>
<feature type="compositionally biased region" description="Pro residues" evidence="14">
    <location>
        <begin position="1493"/>
        <end position="1506"/>
    </location>
</feature>
<feature type="domain" description="PDZ" evidence="15">
    <location>
        <begin position="1168"/>
        <end position="1252"/>
    </location>
</feature>
<feature type="compositionally biased region" description="Low complexity" evidence="14">
    <location>
        <begin position="1116"/>
        <end position="1125"/>
    </location>
</feature>
<feature type="compositionally biased region" description="Low complexity" evidence="14">
    <location>
        <begin position="1839"/>
        <end position="1855"/>
    </location>
</feature>
<feature type="compositionally biased region" description="Low complexity" evidence="14">
    <location>
        <begin position="573"/>
        <end position="591"/>
    </location>
</feature>
<dbReference type="Proteomes" id="UP000002358">
    <property type="component" value="Chromosome 4"/>
</dbReference>
<evidence type="ECO:0000256" key="13">
    <source>
        <dbReference type="ARBA" id="ARBA00023136"/>
    </source>
</evidence>
<dbReference type="SUPFAM" id="SSF50156">
    <property type="entry name" value="PDZ domain-like"/>
    <property type="match status" value="4"/>
</dbReference>
<sequence length="1900" mass="208211">MFRCIPIFKGCNRQVEYVDKRHCSLPSVPDDILRYSRSLEELLLDANHIRDLPKNFFRLTRLRKLGLSDNELHRLPPDIQNFENLVELDVSRNDIPEIPENIKNLRSLQVADFSSNPIPRLPSGFVELRNLTVLGLNDMSLQQLPPNFGGLEALQSLELRENLLKTLPDSLSQLKKLERLDLGDNIIEELPPHIGKLPSLQELWLDSNQLQHLPPEIGQLKSLVCLDVSENRLEDLPEEISGLESLTDLHLSQNVIEKLPEGLGDLINLTILKVDQNRLSVLTHNVGNCVNLQELILTENFLLELPVSIGNLVNLNNLNVDRNSLQSLPTEIGNLKKLGVLSLRDNKLQYLPTEVGQCTDLHVLDVSGNRLQYLPYSLINLNLKAVWLSENQAQPMLTFQTDVDEETGQEVLTCFLLPQLEYHNDESSRLGMMVGTSGLRNNVAAMTGPGGEMREVGGGSSDEENWSEREQSRTHSVKFSDEPPEGDKETPFVRQNTPHPKELKAKAHKLFSKGKNDSRSTSAEEQDVSQAFGLDKLEQTQQQEMSMTMQQEPPPPPLDQNSRSFIQHEAEASSKPASEAANGSSGAPAAATVAITKPEAIGDAEMDESVTGARFRCNDDDDDKHDDIDGVESEGEETQRHVDFAITEDADYEGGGESGKPNRLHRRDTPHHLKNKRIHGSIDKDKVASIIAQALMKKTDESTTTTTTPAQTTGAATYPPYAESIENVDGHSQGALSDTEPSIEIREEQYEIHIERTTGGLGLSIAGGIGSTPFKGDDEGIFISRVTEGGPADLAGLRVGDKVLSVNGISVVNVDHYDAVEVLKACGRVLVLVILREVTRIVPPSEQMSIRKDSVCSSMSTSRAPSATSYVSSTTLSHNLENGDADETIKRKIPEPLSAVKQQAADPLVPVLVHTTLIRDQNGLGFSIAGGKGSPPYKPNSDAIFISRITDGGVAQRDGKLCIGDKVVSINGVEMTDARHEQAVTLLTGLERFVRLVVEREIPLSQANPANLTPSEKSPLVIGTPKPYTGLYSANSYMANRPGYSAFRRSIDADKILSPSPTSKTPPSSKTTEVSTTPPVNGIARMNGQVSDELKKSATTNTTPPPQPAPRQSINQQQQPAARPTSQPPAPPSATTSPTPTATPTPGAGEEKAMADTQEDIQDVILIKEGSLGFSIIGGTDHSCTPFGAKEPGIFISHVVPGGIAAKSGKLRMGDRILKVNGTDITKATHQEAVMELLRPGDQIILTVQHDPLPENYQELVIIKEPGEKLGMHIKGGLKGQRGNPLDNMDEGVFISKINSGGAAKRDGRLKVGMRLLEVNGTSILGATHQEAVNILRSSGNIITLVVCKGYDKNEIEQNLSISGRESKESKTSSKESKDTITVDDAKSLSQSVSSLDRDDEEAATLRQEQEMKAELVAWEKEERERALLEHREKAEKTVPDKLLDFVKAADALVSKPNSPVDCISPIPPKSPGGTKDLKTTTIVMSKHTLAPQSPPPPSTPSPTPAPAKLSVSDRKRLFENAMEEHLKPSPKPDKVFSFLSQDEVEKLKQEEEKKIATLTRDELKSWAQMDENEGLDDEEPIEEQDNRRPNSRLSSRTGISTLQNVPSIVRTAKAERRLKERMIQEGLLSDEDDESHLTPAEQRALRAEKRAAWRQARLKSLEQDALQAQLVIKKMSEMMDTSAKLESAKDNVDHTEPAPEGEKVTEFATLRPSSADFPKLAVRSKLGPSKAVRESEKIVDEKVTRRTEEYVDEATGERRVRTVEYVEKLIEREVETLREKIISLELSNPEEELESVTGTGASDAESESEEPSSSAVDTPSTEQSESTFADAVSIVQATSQQTISPSTTMTTTITEDNNGVENKNDDEEDASTEQNNASSATGNNNNKKKKRKRSKKGRH</sequence>
<feature type="region of interest" description="Disordered" evidence="14">
    <location>
        <begin position="1557"/>
        <end position="1601"/>
    </location>
</feature>
<dbReference type="GO" id="GO:0019901">
    <property type="term" value="F:protein kinase binding"/>
    <property type="evidence" value="ECO:0007669"/>
    <property type="project" value="TreeGrafter"/>
</dbReference>
<feature type="region of interest" description="Disordered" evidence="14">
    <location>
        <begin position="1362"/>
        <end position="1407"/>
    </location>
</feature>
<evidence type="ECO:0000313" key="17">
    <source>
        <dbReference type="Proteomes" id="UP000002358"/>
    </source>
</evidence>
<feature type="compositionally biased region" description="Basic and acidic residues" evidence="14">
    <location>
        <begin position="1365"/>
        <end position="1387"/>
    </location>
</feature>
<feature type="compositionally biased region" description="Polar residues" evidence="14">
    <location>
        <begin position="1592"/>
        <end position="1601"/>
    </location>
</feature>
<dbReference type="Pfam" id="PF00595">
    <property type="entry name" value="PDZ"/>
    <property type="match status" value="4"/>
</dbReference>
<evidence type="ECO:0000256" key="12">
    <source>
        <dbReference type="ARBA" id="ARBA00023054"/>
    </source>
</evidence>
<keyword evidence="11" id="KW-0965">Cell junction</keyword>
<name>A0A7M7TDJ2_NASVI</name>
<feature type="compositionally biased region" description="Gly residues" evidence="14">
    <location>
        <begin position="448"/>
        <end position="460"/>
    </location>
</feature>
<evidence type="ECO:0000256" key="4">
    <source>
        <dbReference type="ARBA" id="ARBA00022473"/>
    </source>
</evidence>
<dbReference type="PANTHER" id="PTHR23119">
    <property type="entry name" value="DISCS LARGE"/>
    <property type="match status" value="1"/>
</dbReference>
<dbReference type="PANTHER" id="PTHR23119:SF44">
    <property type="entry name" value="PROTEIN LAP4"/>
    <property type="match status" value="1"/>
</dbReference>
<feature type="compositionally biased region" description="Low complexity" evidence="14">
    <location>
        <begin position="539"/>
        <end position="551"/>
    </location>
</feature>
<proteinExistence type="predicted"/>
<dbReference type="InterPro" id="IPR001478">
    <property type="entry name" value="PDZ"/>
</dbReference>
<feature type="region of interest" description="Disordered" evidence="14">
    <location>
        <begin position="1784"/>
        <end position="1900"/>
    </location>
</feature>
<keyword evidence="6" id="KW-0963">Cytoplasm</keyword>
<dbReference type="PROSITE" id="PS50106">
    <property type="entry name" value="PDZ"/>
    <property type="match status" value="4"/>
</dbReference>
<evidence type="ECO:0000256" key="2">
    <source>
        <dbReference type="ARBA" id="ARBA00004282"/>
    </source>
</evidence>
<dbReference type="GO" id="GO:0014069">
    <property type="term" value="C:postsynaptic density"/>
    <property type="evidence" value="ECO:0007669"/>
    <property type="project" value="TreeGrafter"/>
</dbReference>
<comment type="subcellular location">
    <subcellularLocation>
        <location evidence="2">Cell junction</location>
    </subcellularLocation>
    <subcellularLocation>
        <location evidence="1">Cell membrane</location>
        <topology evidence="1">Peripheral membrane protein</topology>
    </subcellularLocation>
    <subcellularLocation>
        <location evidence="3">Cytoplasm</location>
    </subcellularLocation>
</comment>
<dbReference type="CTD" id="23513"/>
<feature type="compositionally biased region" description="Basic and acidic residues" evidence="14">
    <location>
        <begin position="1687"/>
        <end position="1705"/>
    </location>
</feature>
<keyword evidence="5" id="KW-1003">Cell membrane</keyword>
<dbReference type="CDD" id="cd06703">
    <property type="entry name" value="PDZ2_Scribble-like"/>
    <property type="match status" value="1"/>
</dbReference>
<feature type="compositionally biased region" description="Basic and acidic residues" evidence="14">
    <location>
        <begin position="1512"/>
        <end position="1535"/>
    </location>
</feature>
<dbReference type="SMART" id="SM00364">
    <property type="entry name" value="LRR_BAC"/>
    <property type="match status" value="11"/>
</dbReference>
<dbReference type="Gene3D" id="3.80.10.10">
    <property type="entry name" value="Ribonuclease Inhibitor"/>
    <property type="match status" value="2"/>
</dbReference>
<dbReference type="GO" id="GO:0098609">
    <property type="term" value="P:cell-cell adhesion"/>
    <property type="evidence" value="ECO:0007669"/>
    <property type="project" value="TreeGrafter"/>
</dbReference>
<dbReference type="CDD" id="cd06704">
    <property type="entry name" value="PDZ1_Scribble-like"/>
    <property type="match status" value="1"/>
</dbReference>
<dbReference type="Pfam" id="PF13855">
    <property type="entry name" value="LRR_8"/>
    <property type="match status" value="2"/>
</dbReference>
<keyword evidence="9" id="KW-0677">Repeat</keyword>
<dbReference type="SMART" id="SM00228">
    <property type="entry name" value="PDZ"/>
    <property type="match status" value="4"/>
</dbReference>
<dbReference type="GeneID" id="100119411"/>
<dbReference type="SMR" id="A0A7M7TDJ2"/>
<evidence type="ECO:0000256" key="11">
    <source>
        <dbReference type="ARBA" id="ARBA00022949"/>
    </source>
</evidence>
<feature type="region of interest" description="Disordered" evidence="14">
    <location>
        <begin position="650"/>
        <end position="670"/>
    </location>
</feature>
<evidence type="ECO:0000256" key="9">
    <source>
        <dbReference type="ARBA" id="ARBA00022737"/>
    </source>
</evidence>
<dbReference type="GO" id="GO:0016323">
    <property type="term" value="C:basolateral plasma membrane"/>
    <property type="evidence" value="ECO:0007669"/>
    <property type="project" value="TreeGrafter"/>
</dbReference>
<evidence type="ECO:0000313" key="16">
    <source>
        <dbReference type="EnsemblMetazoa" id="XP_032455635"/>
    </source>
</evidence>
<dbReference type="GO" id="GO:0045197">
    <property type="term" value="P:establishment or maintenance of epithelial cell apical/basal polarity"/>
    <property type="evidence" value="ECO:0007669"/>
    <property type="project" value="TreeGrafter"/>
</dbReference>
<dbReference type="PROSITE" id="PS51450">
    <property type="entry name" value="LRR"/>
    <property type="match status" value="3"/>
</dbReference>
<keyword evidence="13" id="KW-0472">Membrane</keyword>
<evidence type="ECO:0000256" key="14">
    <source>
        <dbReference type="SAM" id="MobiDB-lite"/>
    </source>
</evidence>
<evidence type="ECO:0000256" key="1">
    <source>
        <dbReference type="ARBA" id="ARBA00004202"/>
    </source>
</evidence>
<dbReference type="FunFam" id="2.30.42.10:FF:000074">
    <property type="entry name" value="protein scribble homolog isoform X2"/>
    <property type="match status" value="1"/>
</dbReference>
<feature type="compositionally biased region" description="Basic residues" evidence="14">
    <location>
        <begin position="1887"/>
        <end position="1900"/>
    </location>
</feature>
<dbReference type="FunFam" id="2.30.42.10:FF:000064">
    <property type="entry name" value="protein lap4 isoform X1"/>
    <property type="match status" value="1"/>
</dbReference>
<dbReference type="SMART" id="SM00365">
    <property type="entry name" value="LRR_SD22"/>
    <property type="match status" value="6"/>
</dbReference>
<evidence type="ECO:0000256" key="8">
    <source>
        <dbReference type="ARBA" id="ARBA00022614"/>
    </source>
</evidence>
<feature type="domain" description="PDZ" evidence="15">
    <location>
        <begin position="751"/>
        <end position="838"/>
    </location>
</feature>
<feature type="domain" description="PDZ" evidence="15">
    <location>
        <begin position="1259"/>
        <end position="1351"/>
    </location>
</feature>
<evidence type="ECO:0000256" key="6">
    <source>
        <dbReference type="ARBA" id="ARBA00022490"/>
    </source>
</evidence>
<evidence type="ECO:0000256" key="7">
    <source>
        <dbReference type="ARBA" id="ARBA00022553"/>
    </source>
</evidence>
<keyword evidence="7" id="KW-0597">Phosphoprotein</keyword>
<dbReference type="SMART" id="SM00369">
    <property type="entry name" value="LRR_TYP"/>
    <property type="match status" value="14"/>
</dbReference>
<dbReference type="GO" id="GO:0005737">
    <property type="term" value="C:cytoplasm"/>
    <property type="evidence" value="ECO:0007669"/>
    <property type="project" value="UniProtKB-SubCell"/>
</dbReference>
<dbReference type="GO" id="GO:0043113">
    <property type="term" value="P:receptor clustering"/>
    <property type="evidence" value="ECO:0007669"/>
    <property type="project" value="TreeGrafter"/>
</dbReference>
<keyword evidence="4" id="KW-0217">Developmental protein</keyword>
<feature type="compositionally biased region" description="Polar residues" evidence="14">
    <location>
        <begin position="1817"/>
        <end position="1828"/>
    </location>
</feature>
<feature type="compositionally biased region" description="Low complexity" evidence="14">
    <location>
        <begin position="1133"/>
        <end position="1146"/>
    </location>
</feature>
<dbReference type="FunFam" id="3.80.10.10:FF:000118">
    <property type="entry name" value="Leucine rich repeat containing 7"/>
    <property type="match status" value="1"/>
</dbReference>
<dbReference type="InterPro" id="IPR050614">
    <property type="entry name" value="Synaptic_Scaffolding_LAP-MAGUK"/>
</dbReference>
<feature type="compositionally biased region" description="Low complexity" evidence="14">
    <location>
        <begin position="1058"/>
        <end position="1080"/>
    </location>
</feature>
<feature type="region of interest" description="Disordered" evidence="14">
    <location>
        <begin position="442"/>
        <end position="591"/>
    </location>
</feature>
<feature type="compositionally biased region" description="Basic and acidic residues" evidence="14">
    <location>
        <begin position="466"/>
        <end position="491"/>
    </location>
</feature>
<dbReference type="InterPro" id="IPR003591">
    <property type="entry name" value="Leu-rich_rpt_typical-subtyp"/>
</dbReference>
<dbReference type="InterPro" id="IPR036034">
    <property type="entry name" value="PDZ_sf"/>
</dbReference>
<keyword evidence="12" id="KW-0175">Coiled coil</keyword>
<evidence type="ECO:0000259" key="15">
    <source>
        <dbReference type="PROSITE" id="PS50106"/>
    </source>
</evidence>
<dbReference type="InterPro" id="IPR032675">
    <property type="entry name" value="LRR_dom_sf"/>
</dbReference>
<dbReference type="SUPFAM" id="SSF52047">
    <property type="entry name" value="RNI-like"/>
    <property type="match status" value="1"/>
</dbReference>
<dbReference type="FunFam" id="2.30.42.10:FF:000041">
    <property type="entry name" value="protein scribble homolog isoform X1"/>
    <property type="match status" value="1"/>
</dbReference>